<organism evidence="8 9">
    <name type="scientific">Ferroacidibacillus organovorans</name>
    <dbReference type="NCBI Taxonomy" id="1765683"/>
    <lineage>
        <taxon>Bacteria</taxon>
        <taxon>Bacillati</taxon>
        <taxon>Bacillota</taxon>
        <taxon>Bacilli</taxon>
        <taxon>Bacillales</taxon>
        <taxon>Alicyclobacillaceae</taxon>
        <taxon>Ferroacidibacillus</taxon>
    </lineage>
</organism>
<evidence type="ECO:0000256" key="7">
    <source>
        <dbReference type="PIRSR" id="PIRSR000398-1"/>
    </source>
</evidence>
<comment type="similarity">
    <text evidence="1">Belongs to the N(4)/N(6)-methyltransferase family.</text>
</comment>
<dbReference type="InterPro" id="IPR029063">
    <property type="entry name" value="SAM-dependent_MTases_sf"/>
</dbReference>
<feature type="binding site" evidence="7">
    <location>
        <position position="53"/>
    </location>
    <ligand>
        <name>S-adenosyl-L-methionine</name>
        <dbReference type="ChEBI" id="CHEBI:59789"/>
    </ligand>
</feature>
<evidence type="ECO:0000256" key="3">
    <source>
        <dbReference type="ARBA" id="ARBA00022603"/>
    </source>
</evidence>
<dbReference type="EC" id="2.1.1.72" evidence="2"/>
<dbReference type="GO" id="GO:0009007">
    <property type="term" value="F:site-specific DNA-methyltransferase (adenine-specific) activity"/>
    <property type="evidence" value="ECO:0007669"/>
    <property type="project" value="UniProtKB-EC"/>
</dbReference>
<evidence type="ECO:0000256" key="2">
    <source>
        <dbReference type="ARBA" id="ARBA00011900"/>
    </source>
</evidence>
<evidence type="ECO:0000256" key="1">
    <source>
        <dbReference type="ARBA" id="ARBA00006594"/>
    </source>
</evidence>
<dbReference type="Gene3D" id="3.40.50.150">
    <property type="entry name" value="Vaccinia Virus protein VP39"/>
    <property type="match status" value="1"/>
</dbReference>
<comment type="caution">
    <text evidence="8">The sequence shown here is derived from an EMBL/GenBank/DDBJ whole genome shotgun (WGS) entry which is preliminary data.</text>
</comment>
<keyword evidence="3 8" id="KW-0489">Methyltransferase</keyword>
<keyword evidence="5" id="KW-0949">S-adenosyl-L-methionine</keyword>
<dbReference type="PANTHER" id="PTHR30481:SF4">
    <property type="entry name" value="SITE-SPECIFIC DNA-METHYLTRANSFERASE (ADENINE-SPECIFIC)"/>
    <property type="match status" value="1"/>
</dbReference>
<dbReference type="Pfam" id="PF02086">
    <property type="entry name" value="MethyltransfD12"/>
    <property type="match status" value="1"/>
</dbReference>
<dbReference type="GO" id="GO:0032259">
    <property type="term" value="P:methylation"/>
    <property type="evidence" value="ECO:0007669"/>
    <property type="project" value="UniProtKB-KW"/>
</dbReference>
<name>A0A117SXP1_9BACL</name>
<dbReference type="PIRSF" id="PIRSF000398">
    <property type="entry name" value="M_m6A_EcoRV"/>
    <property type="match status" value="1"/>
</dbReference>
<feature type="binding site" evidence="7">
    <location>
        <position position="176"/>
    </location>
    <ligand>
        <name>S-adenosyl-L-methionine</name>
        <dbReference type="ChEBI" id="CHEBI:59789"/>
    </ligand>
</feature>
<dbReference type="InterPro" id="IPR012263">
    <property type="entry name" value="M_m6A_EcoRV"/>
</dbReference>
<protein>
    <recommendedName>
        <fullName evidence="2">site-specific DNA-methyltransferase (adenine-specific)</fullName>
        <ecNumber evidence="2">2.1.1.72</ecNumber>
    </recommendedName>
</protein>
<feature type="binding site" evidence="7">
    <location>
        <position position="8"/>
    </location>
    <ligand>
        <name>S-adenosyl-L-methionine</name>
        <dbReference type="ChEBI" id="CHEBI:59789"/>
    </ligand>
</feature>
<dbReference type="OrthoDB" id="9805629at2"/>
<evidence type="ECO:0000313" key="9">
    <source>
        <dbReference type="Proteomes" id="UP000053557"/>
    </source>
</evidence>
<dbReference type="GO" id="GO:0009307">
    <property type="term" value="P:DNA restriction-modification system"/>
    <property type="evidence" value="ECO:0007669"/>
    <property type="project" value="InterPro"/>
</dbReference>
<accession>A0A117SXP1</accession>
<reference evidence="8 9" key="1">
    <citation type="submission" date="2015-12" db="EMBL/GenBank/DDBJ databases">
        <title>Draft genome sequence of Acidibacillus ferrooxidans ITV001, isolated from a chalcopyrite acid mine drainage site in Brazil.</title>
        <authorList>
            <person name="Dall'Agnol H."/>
            <person name="Nancucheo I."/>
            <person name="Johnson B."/>
            <person name="Oliveira R."/>
            <person name="Leite L."/>
            <person name="Pylro V."/>
            <person name="Nunes G.L."/>
            <person name="Tzotzos G."/>
            <person name="Fernandes G.R."/>
            <person name="Dutra J."/>
            <person name="Orellana S.C."/>
            <person name="Oliveira G."/>
        </authorList>
    </citation>
    <scope>NUCLEOTIDE SEQUENCE [LARGE SCALE GENOMIC DNA]</scope>
    <source>
        <strain evidence="9">ITV01</strain>
    </source>
</reference>
<dbReference type="GO" id="GO:0006298">
    <property type="term" value="P:mismatch repair"/>
    <property type="evidence" value="ECO:0007669"/>
    <property type="project" value="TreeGrafter"/>
</dbReference>
<evidence type="ECO:0000256" key="6">
    <source>
        <dbReference type="ARBA" id="ARBA00047942"/>
    </source>
</evidence>
<dbReference type="RefSeq" id="WP_067715970.1">
    <property type="nucleotide sequence ID" value="NZ_LPVJ01000035.1"/>
</dbReference>
<comment type="catalytic activity">
    <reaction evidence="6">
        <text>a 2'-deoxyadenosine in DNA + S-adenosyl-L-methionine = an N(6)-methyl-2'-deoxyadenosine in DNA + S-adenosyl-L-homocysteine + H(+)</text>
        <dbReference type="Rhea" id="RHEA:15197"/>
        <dbReference type="Rhea" id="RHEA-COMP:12418"/>
        <dbReference type="Rhea" id="RHEA-COMP:12419"/>
        <dbReference type="ChEBI" id="CHEBI:15378"/>
        <dbReference type="ChEBI" id="CHEBI:57856"/>
        <dbReference type="ChEBI" id="CHEBI:59789"/>
        <dbReference type="ChEBI" id="CHEBI:90615"/>
        <dbReference type="ChEBI" id="CHEBI:90616"/>
        <dbReference type="EC" id="2.1.1.72"/>
    </reaction>
</comment>
<dbReference type="Proteomes" id="UP000053557">
    <property type="component" value="Unassembled WGS sequence"/>
</dbReference>
<proteinExistence type="inferred from homology"/>
<sequence length="265" mass="31236">MIQSPIKWQGGKSRLRRVILPLIPLHTCYVEPFFGAGWVFFAKPKSKVEVIADVNTELVNFYQVVKTDLEAFLSQFDWTLYSREEFVRIMDRRDTERDPLLRAYDFYYRVQSHFGGKYNHSYDWGYGRSKSAFDFSAIRPRIEAAHKRLCGVYIENRPFDDVIPRYDGPDTFFYCDPPYFGLTGYHQHPFAKEDHLRLRDILASTQGKWLLSINDHPDVRHWYKDFHMDAIDVLYSISRQKTGHKSGELLIRNYTLDAQAEVSTP</sequence>
<dbReference type="Gene3D" id="1.10.1020.10">
    <property type="entry name" value="Adenine-specific Methyltransferase, Domain 2"/>
    <property type="match status" value="1"/>
</dbReference>
<dbReference type="PANTHER" id="PTHR30481">
    <property type="entry name" value="DNA ADENINE METHYLASE"/>
    <property type="match status" value="1"/>
</dbReference>
<dbReference type="GO" id="GO:1904047">
    <property type="term" value="F:S-adenosyl-L-methionine binding"/>
    <property type="evidence" value="ECO:0007669"/>
    <property type="project" value="TreeGrafter"/>
</dbReference>
<keyword evidence="4" id="KW-0808">Transferase</keyword>
<evidence type="ECO:0000256" key="4">
    <source>
        <dbReference type="ARBA" id="ARBA00022679"/>
    </source>
</evidence>
<dbReference type="REBASE" id="147151">
    <property type="entry name" value="M.AfeITV01ORF15050P"/>
</dbReference>
<gene>
    <name evidence="8" type="ORF">ATW55_15050</name>
</gene>
<dbReference type="EMBL" id="LPVJ01000035">
    <property type="protein sequence ID" value="KUO95810.1"/>
    <property type="molecule type" value="Genomic_DNA"/>
</dbReference>
<evidence type="ECO:0000256" key="5">
    <source>
        <dbReference type="ARBA" id="ARBA00022691"/>
    </source>
</evidence>
<dbReference type="InterPro" id="IPR012327">
    <property type="entry name" value="MeTrfase_D12"/>
</dbReference>
<dbReference type="PRINTS" id="PR00505">
    <property type="entry name" value="D12N6MTFRASE"/>
</dbReference>
<dbReference type="AlphaFoldDB" id="A0A117SXP1"/>
<dbReference type="SUPFAM" id="SSF53335">
    <property type="entry name" value="S-adenosyl-L-methionine-dependent methyltransferases"/>
    <property type="match status" value="1"/>
</dbReference>
<keyword evidence="9" id="KW-1185">Reference proteome</keyword>
<dbReference type="NCBIfam" id="TIGR00571">
    <property type="entry name" value="dam"/>
    <property type="match status" value="1"/>
</dbReference>
<dbReference type="GO" id="GO:0043565">
    <property type="term" value="F:sequence-specific DNA binding"/>
    <property type="evidence" value="ECO:0007669"/>
    <property type="project" value="TreeGrafter"/>
</dbReference>
<dbReference type="InterPro" id="IPR023095">
    <property type="entry name" value="Ade_MeTrfase_dom_2"/>
</dbReference>
<feature type="binding site" evidence="7">
    <location>
        <position position="12"/>
    </location>
    <ligand>
        <name>S-adenosyl-L-methionine</name>
        <dbReference type="ChEBI" id="CHEBI:59789"/>
    </ligand>
</feature>
<evidence type="ECO:0000313" key="8">
    <source>
        <dbReference type="EMBL" id="KUO95810.1"/>
    </source>
</evidence>